<organism evidence="5 6">
    <name type="scientific">Tulasnella calospora MUT 4182</name>
    <dbReference type="NCBI Taxonomy" id="1051891"/>
    <lineage>
        <taxon>Eukaryota</taxon>
        <taxon>Fungi</taxon>
        <taxon>Dikarya</taxon>
        <taxon>Basidiomycota</taxon>
        <taxon>Agaricomycotina</taxon>
        <taxon>Agaricomycetes</taxon>
        <taxon>Cantharellales</taxon>
        <taxon>Tulasnellaceae</taxon>
        <taxon>Tulasnella</taxon>
    </lineage>
</organism>
<evidence type="ECO:0000256" key="1">
    <source>
        <dbReference type="ARBA" id="ARBA00013172"/>
    </source>
</evidence>
<proteinExistence type="predicted"/>
<dbReference type="InterPro" id="IPR050559">
    <property type="entry name" value="P-Pant_transferase_sf"/>
</dbReference>
<feature type="domain" description="4'-phosphopantetheinyl transferase N-terminal" evidence="4">
    <location>
        <begin position="18"/>
        <end position="102"/>
    </location>
</feature>
<dbReference type="OrthoDB" id="26719at2759"/>
<evidence type="ECO:0000256" key="2">
    <source>
        <dbReference type="ARBA" id="ARBA00022679"/>
    </source>
</evidence>
<dbReference type="HOGENOM" id="CLU_057011_3_1_1"/>
<dbReference type="AlphaFoldDB" id="A0A0C3L566"/>
<dbReference type="Pfam" id="PF01648">
    <property type="entry name" value="ACPS"/>
    <property type="match status" value="1"/>
</dbReference>
<dbReference type="SUPFAM" id="SSF56214">
    <property type="entry name" value="4'-phosphopantetheinyl transferase"/>
    <property type="match status" value="2"/>
</dbReference>
<dbReference type="Proteomes" id="UP000054248">
    <property type="component" value="Unassembled WGS sequence"/>
</dbReference>
<dbReference type="PANTHER" id="PTHR12215">
    <property type="entry name" value="PHOSPHOPANTETHEINE TRANSFERASE"/>
    <property type="match status" value="1"/>
</dbReference>
<accession>A0A0C3L566</accession>
<dbReference type="STRING" id="1051891.A0A0C3L566"/>
<gene>
    <name evidence="5" type="ORF">M407DRAFT_21970</name>
</gene>
<dbReference type="InterPro" id="IPR055066">
    <property type="entry name" value="AASDHPPT_N"/>
</dbReference>
<sequence>MNIQLVYLPLRKSRLSEELLLAALKCVTSDSQARILRFRHSDDKWRCLIGRLLPRGLLTDHGVRPDSIVIKASQSGKPFVAEPRGCFSFNVTHDSNFVAMAYSTSDLAVGIDMMKCELPQDETLESYLNAMSGFLTAYEWAQIQKHIDDQVFAIERLYEYWTTKEAYTKALGIGLGFDFTRIECLRQLDDSAMPTITVDGAVIQGWEFRGLRWTKDGHRYLCMAAVSLGTSDETRISWTELDERTEWVQNIDVFSLLARSHPMTG</sequence>
<keyword evidence="6" id="KW-1185">Reference proteome</keyword>
<dbReference type="GO" id="GO:0008897">
    <property type="term" value="F:holo-[acyl-carrier-protein] synthase activity"/>
    <property type="evidence" value="ECO:0007669"/>
    <property type="project" value="UniProtKB-EC"/>
</dbReference>
<evidence type="ECO:0000259" key="4">
    <source>
        <dbReference type="Pfam" id="PF22624"/>
    </source>
</evidence>
<dbReference type="Pfam" id="PF22624">
    <property type="entry name" value="AASDHPPT_N"/>
    <property type="match status" value="1"/>
</dbReference>
<reference evidence="6" key="2">
    <citation type="submission" date="2015-01" db="EMBL/GenBank/DDBJ databases">
        <title>Evolutionary Origins and Diversification of the Mycorrhizal Mutualists.</title>
        <authorList>
            <consortium name="DOE Joint Genome Institute"/>
            <consortium name="Mycorrhizal Genomics Consortium"/>
            <person name="Kohler A."/>
            <person name="Kuo A."/>
            <person name="Nagy L.G."/>
            <person name="Floudas D."/>
            <person name="Copeland A."/>
            <person name="Barry K.W."/>
            <person name="Cichocki N."/>
            <person name="Veneault-Fourrey C."/>
            <person name="LaButti K."/>
            <person name="Lindquist E.A."/>
            <person name="Lipzen A."/>
            <person name="Lundell T."/>
            <person name="Morin E."/>
            <person name="Murat C."/>
            <person name="Riley R."/>
            <person name="Ohm R."/>
            <person name="Sun H."/>
            <person name="Tunlid A."/>
            <person name="Henrissat B."/>
            <person name="Grigoriev I.V."/>
            <person name="Hibbett D.S."/>
            <person name="Martin F."/>
        </authorList>
    </citation>
    <scope>NUCLEOTIDE SEQUENCE [LARGE SCALE GENOMIC DNA]</scope>
    <source>
        <strain evidence="6">MUT 4182</strain>
    </source>
</reference>
<dbReference type="GO" id="GO:0019878">
    <property type="term" value="P:lysine biosynthetic process via aminoadipic acid"/>
    <property type="evidence" value="ECO:0007669"/>
    <property type="project" value="TreeGrafter"/>
</dbReference>
<dbReference type="EC" id="2.7.8.7" evidence="1"/>
<dbReference type="Gene3D" id="3.90.470.20">
    <property type="entry name" value="4'-phosphopantetheinyl transferase domain"/>
    <property type="match status" value="2"/>
</dbReference>
<evidence type="ECO:0000313" key="5">
    <source>
        <dbReference type="EMBL" id="KIO28893.1"/>
    </source>
</evidence>
<dbReference type="GO" id="GO:0005829">
    <property type="term" value="C:cytosol"/>
    <property type="evidence" value="ECO:0007669"/>
    <property type="project" value="TreeGrafter"/>
</dbReference>
<keyword evidence="2" id="KW-0808">Transferase</keyword>
<name>A0A0C3L566_9AGAM</name>
<protein>
    <recommendedName>
        <fullName evidence="1">holo-[acyl-carrier-protein] synthase</fullName>
        <ecNumber evidence="1">2.7.8.7</ecNumber>
    </recommendedName>
</protein>
<dbReference type="PANTHER" id="PTHR12215:SF10">
    <property type="entry name" value="L-AMINOADIPATE-SEMIALDEHYDE DEHYDROGENASE-PHOSPHOPANTETHEINYL TRANSFERASE"/>
    <property type="match status" value="1"/>
</dbReference>
<dbReference type="InterPro" id="IPR008278">
    <property type="entry name" value="4-PPantetheinyl_Trfase_dom"/>
</dbReference>
<evidence type="ECO:0000313" key="6">
    <source>
        <dbReference type="Proteomes" id="UP000054248"/>
    </source>
</evidence>
<reference evidence="5 6" key="1">
    <citation type="submission" date="2014-04" db="EMBL/GenBank/DDBJ databases">
        <authorList>
            <consortium name="DOE Joint Genome Institute"/>
            <person name="Kuo A."/>
            <person name="Girlanda M."/>
            <person name="Perotto S."/>
            <person name="Kohler A."/>
            <person name="Nagy L.G."/>
            <person name="Floudas D."/>
            <person name="Copeland A."/>
            <person name="Barry K.W."/>
            <person name="Cichocki N."/>
            <person name="Veneault-Fourrey C."/>
            <person name="LaButti K."/>
            <person name="Lindquist E.A."/>
            <person name="Lipzen A."/>
            <person name="Lundell T."/>
            <person name="Morin E."/>
            <person name="Murat C."/>
            <person name="Sun H."/>
            <person name="Tunlid A."/>
            <person name="Henrissat B."/>
            <person name="Grigoriev I.V."/>
            <person name="Hibbett D.S."/>
            <person name="Martin F."/>
            <person name="Nordberg H.P."/>
            <person name="Cantor M.N."/>
            <person name="Hua S.X."/>
        </authorList>
    </citation>
    <scope>NUCLEOTIDE SEQUENCE [LARGE SCALE GENOMIC DNA]</scope>
    <source>
        <strain evidence="5 6">MUT 4182</strain>
    </source>
</reference>
<dbReference type="EMBL" id="KN822989">
    <property type="protein sequence ID" value="KIO28893.1"/>
    <property type="molecule type" value="Genomic_DNA"/>
</dbReference>
<evidence type="ECO:0000259" key="3">
    <source>
        <dbReference type="Pfam" id="PF01648"/>
    </source>
</evidence>
<feature type="domain" description="4'-phosphopantetheinyl transferase" evidence="3">
    <location>
        <begin position="108"/>
        <end position="195"/>
    </location>
</feature>
<dbReference type="InterPro" id="IPR037143">
    <property type="entry name" value="4-PPantetheinyl_Trfase_dom_sf"/>
</dbReference>
<dbReference type="GO" id="GO:0000287">
    <property type="term" value="F:magnesium ion binding"/>
    <property type="evidence" value="ECO:0007669"/>
    <property type="project" value="InterPro"/>
</dbReference>